<evidence type="ECO:0000256" key="2">
    <source>
        <dbReference type="ARBA" id="ARBA00022723"/>
    </source>
</evidence>
<evidence type="ECO:0000256" key="12">
    <source>
        <dbReference type="SAM" id="MobiDB-lite"/>
    </source>
</evidence>
<dbReference type="InterPro" id="IPR002466">
    <property type="entry name" value="A_deamin"/>
</dbReference>
<dbReference type="OrthoDB" id="416253at2759"/>
<dbReference type="PANTHER" id="PTHR46516:SF1">
    <property type="entry name" value="TRNA-SPECIFIC ADENOSINE DEAMINASE 1"/>
    <property type="match status" value="1"/>
</dbReference>
<dbReference type="Proteomes" id="UP000283634">
    <property type="component" value="Unassembled WGS sequence"/>
</dbReference>
<dbReference type="SMART" id="SM00552">
    <property type="entry name" value="ADEAMc"/>
    <property type="match status" value="1"/>
</dbReference>
<evidence type="ECO:0000256" key="5">
    <source>
        <dbReference type="ARBA" id="ARBA00037026"/>
    </source>
</evidence>
<dbReference type="GO" id="GO:0008033">
    <property type="term" value="P:tRNA processing"/>
    <property type="evidence" value="ECO:0007669"/>
    <property type="project" value="UniProtKB-KW"/>
</dbReference>
<evidence type="ECO:0000256" key="4">
    <source>
        <dbReference type="ARBA" id="ARBA00022833"/>
    </source>
</evidence>
<dbReference type="PANTHER" id="PTHR46516">
    <property type="entry name" value="TRNA-SPECIFIC ADENOSINE DEAMINASE 1"/>
    <property type="match status" value="1"/>
</dbReference>
<gene>
    <name evidence="14" type="ORF">TraAM80_05124</name>
</gene>
<evidence type="ECO:0000256" key="6">
    <source>
        <dbReference type="ARBA" id="ARBA00037784"/>
    </source>
</evidence>
<reference evidence="14 15" key="1">
    <citation type="journal article" date="2018" name="BMC Genomics">
        <title>Genomic comparison of Trypanosoma conorhini and Trypanosoma rangeli to Trypanosoma cruzi strains of high and low virulence.</title>
        <authorList>
            <person name="Bradwell K.R."/>
            <person name="Koparde V.N."/>
            <person name="Matveyev A.V."/>
            <person name="Serrano M.G."/>
            <person name="Alves J.M."/>
            <person name="Parikh H."/>
            <person name="Huang B."/>
            <person name="Lee V."/>
            <person name="Espinosa-Alvarez O."/>
            <person name="Ortiz P.A."/>
            <person name="Costa-Martins A.G."/>
            <person name="Teixeira M.M."/>
            <person name="Buck G.A."/>
        </authorList>
    </citation>
    <scope>NUCLEOTIDE SEQUENCE [LARGE SCALE GENOMIC DNA]</scope>
    <source>
        <strain evidence="14 15">AM80</strain>
    </source>
</reference>
<evidence type="ECO:0000256" key="3">
    <source>
        <dbReference type="ARBA" id="ARBA00022801"/>
    </source>
</evidence>
<keyword evidence="4" id="KW-0862">Zinc</keyword>
<proteinExistence type="inferred from homology"/>
<comment type="caution">
    <text evidence="14">The sequence shown here is derived from an EMBL/GenBank/DDBJ whole genome shotgun (WGS) entry which is preliminary data.</text>
</comment>
<evidence type="ECO:0000256" key="9">
    <source>
        <dbReference type="ARBA" id="ARBA00040502"/>
    </source>
</evidence>
<dbReference type="Pfam" id="PF02137">
    <property type="entry name" value="A_deamin"/>
    <property type="match status" value="1"/>
</dbReference>
<feature type="region of interest" description="Disordered" evidence="12">
    <location>
        <begin position="378"/>
        <end position="397"/>
    </location>
</feature>
<comment type="function">
    <text evidence="6">Specifically deaminates adenosine-37 to inosine in tRNA-Ala.</text>
</comment>
<evidence type="ECO:0000256" key="1">
    <source>
        <dbReference type="ARBA" id="ARBA00022694"/>
    </source>
</evidence>
<evidence type="ECO:0000256" key="10">
    <source>
        <dbReference type="ARBA" id="ARBA00041760"/>
    </source>
</evidence>
<evidence type="ECO:0000313" key="15">
    <source>
        <dbReference type="Proteomes" id="UP000283634"/>
    </source>
</evidence>
<dbReference type="AlphaFoldDB" id="A0A422NGA7"/>
<dbReference type="GO" id="GO:0046872">
    <property type="term" value="F:metal ion binding"/>
    <property type="evidence" value="ECO:0007669"/>
    <property type="project" value="UniProtKB-KW"/>
</dbReference>
<keyword evidence="3 14" id="KW-0378">Hydrolase</keyword>
<evidence type="ECO:0000256" key="11">
    <source>
        <dbReference type="ARBA" id="ARBA00047635"/>
    </source>
</evidence>
<keyword evidence="15" id="KW-1185">Reference proteome</keyword>
<comment type="catalytic activity">
    <reaction evidence="11">
        <text>adenosine(37) in tRNA(Ala) + H2O + H(+) = inosine(37) in tRNA(Ala) + NH4(+)</text>
        <dbReference type="Rhea" id="RHEA:50968"/>
        <dbReference type="Rhea" id="RHEA-COMP:12855"/>
        <dbReference type="Rhea" id="RHEA-COMP:12856"/>
        <dbReference type="ChEBI" id="CHEBI:15377"/>
        <dbReference type="ChEBI" id="CHEBI:15378"/>
        <dbReference type="ChEBI" id="CHEBI:28938"/>
        <dbReference type="ChEBI" id="CHEBI:74411"/>
        <dbReference type="ChEBI" id="CHEBI:82852"/>
        <dbReference type="EC" id="3.5.4.34"/>
    </reaction>
</comment>
<evidence type="ECO:0000313" key="14">
    <source>
        <dbReference type="EMBL" id="RNF04477.1"/>
    </source>
</evidence>
<accession>A0A422NGA7</accession>
<dbReference type="EMBL" id="MKGL01000162">
    <property type="protein sequence ID" value="RNF04477.1"/>
    <property type="molecule type" value="Genomic_DNA"/>
</dbReference>
<dbReference type="EC" id="3.5.4.34" evidence="8"/>
<dbReference type="GO" id="GO:0043829">
    <property type="term" value="F:tRNA-specific adenosine-37 deaminase activity"/>
    <property type="evidence" value="ECO:0007669"/>
    <property type="project" value="UniProtKB-EC"/>
</dbReference>
<keyword evidence="1" id="KW-0819">tRNA processing</keyword>
<dbReference type="GeneID" id="40329057"/>
<evidence type="ECO:0000256" key="8">
    <source>
        <dbReference type="ARBA" id="ARBA00038940"/>
    </source>
</evidence>
<comment type="similarity">
    <text evidence="7">Belongs to the ADAT1 family.</text>
</comment>
<dbReference type="PROSITE" id="PS50141">
    <property type="entry name" value="A_DEAMIN_EDITASE"/>
    <property type="match status" value="1"/>
</dbReference>
<dbReference type="GO" id="GO:0003723">
    <property type="term" value="F:RNA binding"/>
    <property type="evidence" value="ECO:0007669"/>
    <property type="project" value="InterPro"/>
</dbReference>
<feature type="domain" description="A to I editase" evidence="13">
    <location>
        <begin position="70"/>
        <end position="299"/>
    </location>
</feature>
<protein>
    <recommendedName>
        <fullName evidence="9">tRNA-specific adenosine deaminase 1</fullName>
        <ecNumber evidence="8">3.5.4.34</ecNumber>
    </recommendedName>
    <alternativeName>
        <fullName evidence="10">tRNA-specific adenosine-37 deaminase</fullName>
    </alternativeName>
</protein>
<comment type="cofactor">
    <cofactor evidence="5">
        <name>1D-myo-inositol hexakisphosphate</name>
        <dbReference type="ChEBI" id="CHEBI:58130"/>
    </cofactor>
</comment>
<dbReference type="RefSeq" id="XP_029238124.1">
    <property type="nucleotide sequence ID" value="XM_029382019.1"/>
</dbReference>
<organism evidence="14 15">
    <name type="scientific">Trypanosoma rangeli</name>
    <dbReference type="NCBI Taxonomy" id="5698"/>
    <lineage>
        <taxon>Eukaryota</taxon>
        <taxon>Discoba</taxon>
        <taxon>Euglenozoa</taxon>
        <taxon>Kinetoplastea</taxon>
        <taxon>Metakinetoplastina</taxon>
        <taxon>Trypanosomatida</taxon>
        <taxon>Trypanosomatidae</taxon>
        <taxon>Trypanosoma</taxon>
        <taxon>Herpetosoma</taxon>
    </lineage>
</organism>
<evidence type="ECO:0000256" key="7">
    <source>
        <dbReference type="ARBA" id="ARBA00038326"/>
    </source>
</evidence>
<name>A0A422NGA7_TRYRA</name>
<keyword evidence="2" id="KW-0479">Metal-binding</keyword>
<sequence>MDGFFGEAPVADSLLEAFAASLLSQPARDGWYRNAISALDGDGPVIAGVVLQLPSSSVGDKGKAKFVCVSLGSGTRCVGYKPSLYSAEADPLIRDGHAEVMARRGFVAFLLDAALYLAQSEIRQHPVVARCHLTRKGSEEASRGEAPWRCFCLRDGVTVHLICTEYPCGAMSIPGGGGRVLLSTPSGQSLFPSANIDSAPKEEGVLSFSCDATESAIDQTIVAYGHVVAAHRSHPADEILFVGRLKPGKGHQNLCMSCSDKLLRWHCLGIQGRRRTRLFPKPMRLASVWLPQTHAFTPDAAADKDITPSRSFSLETARNALNDRIHYFHPMTLFKGRNKIPKEASQLFHNVPVPSPVSFHGFTPSFLQSLLTKGAASVDSRGKKDYDGEGNNGRSDSGWSRSAWLKMILGGTSDSRYIAGTKRQREANTSEGSIHAFSWREGGVAVLNTKAGLPRGVTKQVAERTVHQLPKLQLALLAGDGDHSCTTNDAALEVGAEQFPLSRLWMAHQQRRVLRCLKQQQNDMSLESFFVVPKDNAQRHDGDMTINSFSLPVVLFPVERVEDEEAVVAGGSARYWLRRARQCRKAMVRTGSSERDVSGYIPLLWVEKGASV</sequence>
<evidence type="ECO:0000259" key="13">
    <source>
        <dbReference type="PROSITE" id="PS50141"/>
    </source>
</evidence>
<dbReference type="OMA" id="RWMCGSL"/>